<dbReference type="SUPFAM" id="SSF56112">
    <property type="entry name" value="Protein kinase-like (PK-like)"/>
    <property type="match status" value="1"/>
</dbReference>
<dbReference type="Pfam" id="PF01636">
    <property type="entry name" value="APH"/>
    <property type="match status" value="1"/>
</dbReference>
<dbReference type="AlphaFoldDB" id="A0A370I714"/>
<dbReference type="Gene3D" id="1.10.510.10">
    <property type="entry name" value="Transferase(Phosphotransferase) domain 1"/>
    <property type="match status" value="1"/>
</dbReference>
<dbReference type="Gene3D" id="1.20.58.840">
    <property type="match status" value="1"/>
</dbReference>
<dbReference type="Proteomes" id="UP000254869">
    <property type="component" value="Unassembled WGS sequence"/>
</dbReference>
<dbReference type="GO" id="GO:0008168">
    <property type="term" value="F:methyltransferase activity"/>
    <property type="evidence" value="ECO:0007669"/>
    <property type="project" value="UniProtKB-KW"/>
</dbReference>
<proteinExistence type="predicted"/>
<gene>
    <name evidence="2" type="ORF">DFR76_104275</name>
</gene>
<dbReference type="EMBL" id="QQBC01000004">
    <property type="protein sequence ID" value="RDI66525.1"/>
    <property type="molecule type" value="Genomic_DNA"/>
</dbReference>
<evidence type="ECO:0000313" key="2">
    <source>
        <dbReference type="EMBL" id="RDI66525.1"/>
    </source>
</evidence>
<evidence type="ECO:0000313" key="3">
    <source>
        <dbReference type="Proteomes" id="UP000254869"/>
    </source>
</evidence>
<name>A0A370I714_9NOCA</name>
<dbReference type="STRING" id="1210086.GCA_001613105_01472"/>
<accession>A0A370I714</accession>
<protein>
    <submittedName>
        <fullName evidence="2">Spectinomycin phosphotransferase/16S rRNA (Guanine(1405)-N(7))-methyltransferase</fullName>
    </submittedName>
</protein>
<evidence type="ECO:0000259" key="1">
    <source>
        <dbReference type="Pfam" id="PF01636"/>
    </source>
</evidence>
<feature type="domain" description="Aminoglycoside phosphotransferase" evidence="1">
    <location>
        <begin position="46"/>
        <end position="286"/>
    </location>
</feature>
<keyword evidence="3" id="KW-1185">Reference proteome</keyword>
<sequence>MLPIMLTPPVDLSVQTLRMVLHAHWGIDADVIDYRPVGFGSHHWSADSRWFLTIDELDLRRASRDDSTAAAFARLDAALGAAGALRDNGFDFVVAPEPDRDGALVVRFSERFALACYPQLAGESFEFGEYRDETHRRAVLDMLVAIHTGPRPISARTDDFAIAHREELELTLADERVPDRGPYATATGELLHANAFALCRAIDRYDALVTEARTAPAPMVLTHGEPHPANTMRTDDGWRLIDWDTALIAPPERDLWDLDPGDGSLLAAYAEATGTRPRPDLLELYRRRWDLTDLAEYVHRFRCPHTGSQDDVKSWEELRGLVATLAEDHP</sequence>
<dbReference type="InterPro" id="IPR011009">
    <property type="entry name" value="Kinase-like_dom_sf"/>
</dbReference>
<organism evidence="2 3">
    <name type="scientific">Nocardia pseudobrasiliensis</name>
    <dbReference type="NCBI Taxonomy" id="45979"/>
    <lineage>
        <taxon>Bacteria</taxon>
        <taxon>Bacillati</taxon>
        <taxon>Actinomycetota</taxon>
        <taxon>Actinomycetes</taxon>
        <taxon>Mycobacteriales</taxon>
        <taxon>Nocardiaceae</taxon>
        <taxon>Nocardia</taxon>
    </lineage>
</organism>
<keyword evidence="2" id="KW-0489">Methyltransferase</keyword>
<dbReference type="GO" id="GO:0032259">
    <property type="term" value="P:methylation"/>
    <property type="evidence" value="ECO:0007669"/>
    <property type="project" value="UniProtKB-KW"/>
</dbReference>
<reference evidence="2 3" key="1">
    <citation type="submission" date="2018-07" db="EMBL/GenBank/DDBJ databases">
        <title>Genomic Encyclopedia of Type Strains, Phase IV (KMG-IV): sequencing the most valuable type-strain genomes for metagenomic binning, comparative biology and taxonomic classification.</title>
        <authorList>
            <person name="Goeker M."/>
        </authorList>
    </citation>
    <scope>NUCLEOTIDE SEQUENCE [LARGE SCALE GENOMIC DNA]</scope>
    <source>
        <strain evidence="2 3">DSM 44290</strain>
    </source>
</reference>
<dbReference type="InterPro" id="IPR002575">
    <property type="entry name" value="Aminoglycoside_PTrfase"/>
</dbReference>
<comment type="caution">
    <text evidence="2">The sequence shown here is derived from an EMBL/GenBank/DDBJ whole genome shotgun (WGS) entry which is preliminary data.</text>
</comment>
<keyword evidence="2" id="KW-0808">Transferase</keyword>